<proteinExistence type="predicted"/>
<keyword evidence="3" id="KW-1185">Reference proteome</keyword>
<name>A0ABV8VGV4_9NOCA</name>
<sequence>MRRLLCAVVIAITATGIAAGAGHANVVRPDGLFHGPTADQECALAKESVPDPQLTAFCDRLDAQTFQLITVPTTQVPRFLMLRAEAGTLDRLS</sequence>
<feature type="signal peptide" evidence="1">
    <location>
        <begin position="1"/>
        <end position="18"/>
    </location>
</feature>
<feature type="chain" id="PRO_5045613412" evidence="1">
    <location>
        <begin position="19"/>
        <end position="93"/>
    </location>
</feature>
<comment type="caution">
    <text evidence="2">The sequence shown here is derived from an EMBL/GenBank/DDBJ whole genome shotgun (WGS) entry which is preliminary data.</text>
</comment>
<evidence type="ECO:0000313" key="2">
    <source>
        <dbReference type="EMBL" id="MFC4375264.1"/>
    </source>
</evidence>
<dbReference type="Proteomes" id="UP001595844">
    <property type="component" value="Unassembled WGS sequence"/>
</dbReference>
<keyword evidence="1" id="KW-0732">Signal</keyword>
<evidence type="ECO:0000256" key="1">
    <source>
        <dbReference type="SAM" id="SignalP"/>
    </source>
</evidence>
<dbReference type="EMBL" id="JBHSDL010000014">
    <property type="protein sequence ID" value="MFC4375264.1"/>
    <property type="molecule type" value="Genomic_DNA"/>
</dbReference>
<organism evidence="2 3">
    <name type="scientific">Nocardia halotolerans</name>
    <dbReference type="NCBI Taxonomy" id="1755878"/>
    <lineage>
        <taxon>Bacteria</taxon>
        <taxon>Bacillati</taxon>
        <taxon>Actinomycetota</taxon>
        <taxon>Actinomycetes</taxon>
        <taxon>Mycobacteriales</taxon>
        <taxon>Nocardiaceae</taxon>
        <taxon>Nocardia</taxon>
    </lineage>
</organism>
<accession>A0ABV8VGV4</accession>
<gene>
    <name evidence="2" type="ORF">ACFO5K_14285</name>
</gene>
<evidence type="ECO:0000313" key="3">
    <source>
        <dbReference type="Proteomes" id="UP001595844"/>
    </source>
</evidence>
<dbReference type="RefSeq" id="WP_378561670.1">
    <property type="nucleotide sequence ID" value="NZ_JBHSDL010000014.1"/>
</dbReference>
<reference evidence="3" key="1">
    <citation type="journal article" date="2019" name="Int. J. Syst. Evol. Microbiol.">
        <title>The Global Catalogue of Microorganisms (GCM) 10K type strain sequencing project: providing services to taxonomists for standard genome sequencing and annotation.</title>
        <authorList>
            <consortium name="The Broad Institute Genomics Platform"/>
            <consortium name="The Broad Institute Genome Sequencing Center for Infectious Disease"/>
            <person name="Wu L."/>
            <person name="Ma J."/>
        </authorList>
    </citation>
    <scope>NUCLEOTIDE SEQUENCE [LARGE SCALE GENOMIC DNA]</scope>
    <source>
        <strain evidence="3">IBRC-M 10490</strain>
    </source>
</reference>
<protein>
    <submittedName>
        <fullName evidence="2">Uncharacterized protein</fullName>
    </submittedName>
</protein>